<evidence type="ECO:0000256" key="2">
    <source>
        <dbReference type="SAM" id="SignalP"/>
    </source>
</evidence>
<evidence type="ECO:0008006" key="5">
    <source>
        <dbReference type="Google" id="ProtNLM"/>
    </source>
</evidence>
<feature type="region of interest" description="Disordered" evidence="1">
    <location>
        <begin position="44"/>
        <end position="65"/>
    </location>
</feature>
<organism evidence="3 4">
    <name type="scientific">Hydrogeniiclostridium mannosilyticum</name>
    <dbReference type="NCBI Taxonomy" id="2764322"/>
    <lineage>
        <taxon>Bacteria</taxon>
        <taxon>Bacillati</taxon>
        <taxon>Bacillota</taxon>
        <taxon>Clostridia</taxon>
        <taxon>Eubacteriales</taxon>
        <taxon>Acutalibacteraceae</taxon>
        <taxon>Hydrogeniiclostridium</taxon>
    </lineage>
</organism>
<comment type="caution">
    <text evidence="3">The sequence shown here is derived from an EMBL/GenBank/DDBJ whole genome shotgun (WGS) entry which is preliminary data.</text>
</comment>
<evidence type="ECO:0000256" key="1">
    <source>
        <dbReference type="SAM" id="MobiDB-lite"/>
    </source>
</evidence>
<protein>
    <recommendedName>
        <fullName evidence="5">Carbohydrate ABC transporter substrate-binding protein</fullName>
    </recommendedName>
</protein>
<evidence type="ECO:0000313" key="4">
    <source>
        <dbReference type="Proteomes" id="UP000249377"/>
    </source>
</evidence>
<evidence type="ECO:0000313" key="3">
    <source>
        <dbReference type="EMBL" id="RAQ30633.1"/>
    </source>
</evidence>
<proteinExistence type="predicted"/>
<dbReference type="PANTHER" id="PTHR43649">
    <property type="entry name" value="ARABINOSE-BINDING PROTEIN-RELATED"/>
    <property type="match status" value="1"/>
</dbReference>
<dbReference type="InterPro" id="IPR050490">
    <property type="entry name" value="Bact_solute-bd_prot1"/>
</dbReference>
<feature type="signal peptide" evidence="2">
    <location>
        <begin position="1"/>
        <end position="38"/>
    </location>
</feature>
<feature type="chain" id="PRO_5039444193" description="Carbohydrate ABC transporter substrate-binding protein" evidence="2">
    <location>
        <begin position="39"/>
        <end position="563"/>
    </location>
</feature>
<dbReference type="Proteomes" id="UP000249377">
    <property type="component" value="Unassembled WGS sequence"/>
</dbReference>
<dbReference type="Pfam" id="PF01547">
    <property type="entry name" value="SBP_bac_1"/>
    <property type="match status" value="1"/>
</dbReference>
<dbReference type="EMBL" id="QLYR01000001">
    <property type="protein sequence ID" value="RAQ30633.1"/>
    <property type="molecule type" value="Genomic_DNA"/>
</dbReference>
<dbReference type="InterPro" id="IPR006059">
    <property type="entry name" value="SBP"/>
</dbReference>
<reference evidence="3 4" key="1">
    <citation type="submission" date="2018-06" db="EMBL/GenBank/DDBJ databases">
        <title>Noncontiguous genome sequence of Ruminococcaceae bacterium ASD2818.</title>
        <authorList>
            <person name="Chaplin A.V."/>
            <person name="Sokolova S.R."/>
            <person name="Kochetkova T.O."/>
            <person name="Goltsov A.Y."/>
            <person name="Trofimov D.Y."/>
            <person name="Efimov B.A."/>
        </authorList>
    </citation>
    <scope>NUCLEOTIDE SEQUENCE [LARGE SCALE GENOMIC DNA]</scope>
    <source>
        <strain evidence="3 4">ASD2818</strain>
    </source>
</reference>
<dbReference type="Gene3D" id="3.40.190.10">
    <property type="entry name" value="Periplasmic binding protein-like II"/>
    <property type="match status" value="2"/>
</dbReference>
<dbReference type="SUPFAM" id="SSF53850">
    <property type="entry name" value="Periplasmic binding protein-like II"/>
    <property type="match status" value="1"/>
</dbReference>
<dbReference type="AlphaFoldDB" id="A0A328UMB2"/>
<keyword evidence="2" id="KW-0732">Signal</keyword>
<keyword evidence="4" id="KW-1185">Reference proteome</keyword>
<gene>
    <name evidence="3" type="ORF">DPQ25_03865</name>
</gene>
<name>A0A328UMB2_9FIRM</name>
<accession>A0A328UMB2</accession>
<sequence length="563" mass="62047">MFSCKNNPEILFMEGNLVKKRVLSMALCLAMIAGVFTACGPTESASSASNASGSEQSGQSSGTEAKQYEGTITINTQAGPGAEAAWQAVADAYMEKQPNVDVVVDLKPSDSYGEWIQNMFGTENPTSDIVNINMAGSSANDKSINYMEYADQISPYSGKKWTDQFNYEMQTRDLAKGTWTNISLDSVQVLWFYNKDIFEEAGAEVPTTWDEFVETCEKLQEHGVQPITMAGDFNSFWSGAMGWLAQIYTDQTTRSMINVYRAQEGDYDYDPDVDGVWEYNVDDPFNDDAWKVNQNPVRAFKAIADGDYKPDSEGMKTVWTNFAKIFPKYAGGDAFFGTTDAAPLFYQSKAAIMVDTGARLVNFKLDMDKLASGDNIVDANGEAVSGVKQFELGHFNMPSMEGEGIEAPARTLEVATGFFGAVKKDKEHDAMVVDFLMYFSSAEGQGIYLNAGIENDMALNGPSLVYDVEIPGEWSSLFDGLTFIGNCQKGYGQMMARGAPGDVQNSLRDWYDYSQQFLTGKISIDEWASKHKENIMKYLDDSLAAATISRADLENPQNEPTGK</sequence>